<keyword evidence="3" id="KW-1185">Reference proteome</keyword>
<reference evidence="2" key="1">
    <citation type="journal article" date="2022" name="bioRxiv">
        <title>Sequencing and chromosome-scale assembly of the giantPleurodeles waltlgenome.</title>
        <authorList>
            <person name="Brown T."/>
            <person name="Elewa A."/>
            <person name="Iarovenko S."/>
            <person name="Subramanian E."/>
            <person name="Araus A.J."/>
            <person name="Petzold A."/>
            <person name="Susuki M."/>
            <person name="Suzuki K.-i.T."/>
            <person name="Hayashi T."/>
            <person name="Toyoda A."/>
            <person name="Oliveira C."/>
            <person name="Osipova E."/>
            <person name="Leigh N.D."/>
            <person name="Simon A."/>
            <person name="Yun M.H."/>
        </authorList>
    </citation>
    <scope>NUCLEOTIDE SEQUENCE</scope>
    <source>
        <strain evidence="2">20211129_DDA</strain>
        <tissue evidence="2">Liver</tissue>
    </source>
</reference>
<protein>
    <submittedName>
        <fullName evidence="2">Uncharacterized protein</fullName>
    </submittedName>
</protein>
<comment type="caution">
    <text evidence="2">The sequence shown here is derived from an EMBL/GenBank/DDBJ whole genome shotgun (WGS) entry which is preliminary data.</text>
</comment>
<gene>
    <name evidence="2" type="ORF">NDU88_006422</name>
</gene>
<sequence>MALQPLLAIPPAGALTHRRRALSQQQEFNPLARSLQRAGCSRRPVQPGEGHASPPERSRTSARARCWPPLRAEWTSPRATPPSTAGPRTAPISAGLHIGANSRTVERDKPPRPPTLHSTAIGSSPPREARAGLDTGASSIARPQQDRGQLTSARAPSWPSQRGKQPSHGPVLATTEGQVDKPRAIPPST</sequence>
<feature type="region of interest" description="Disordered" evidence="1">
    <location>
        <begin position="18"/>
        <end position="189"/>
    </location>
</feature>
<feature type="compositionally biased region" description="Polar residues" evidence="1">
    <location>
        <begin position="136"/>
        <end position="164"/>
    </location>
</feature>
<proteinExistence type="predicted"/>
<evidence type="ECO:0000256" key="1">
    <source>
        <dbReference type="SAM" id="MobiDB-lite"/>
    </source>
</evidence>
<name>A0AAV7LSK0_PLEWA</name>
<accession>A0AAV7LSK0</accession>
<organism evidence="2 3">
    <name type="scientific">Pleurodeles waltl</name>
    <name type="common">Iberian ribbed newt</name>
    <dbReference type="NCBI Taxonomy" id="8319"/>
    <lineage>
        <taxon>Eukaryota</taxon>
        <taxon>Metazoa</taxon>
        <taxon>Chordata</taxon>
        <taxon>Craniata</taxon>
        <taxon>Vertebrata</taxon>
        <taxon>Euteleostomi</taxon>
        <taxon>Amphibia</taxon>
        <taxon>Batrachia</taxon>
        <taxon>Caudata</taxon>
        <taxon>Salamandroidea</taxon>
        <taxon>Salamandridae</taxon>
        <taxon>Pleurodelinae</taxon>
        <taxon>Pleurodeles</taxon>
    </lineage>
</organism>
<dbReference type="EMBL" id="JANPWB010000015">
    <property type="protein sequence ID" value="KAJ1093317.1"/>
    <property type="molecule type" value="Genomic_DNA"/>
</dbReference>
<evidence type="ECO:0000313" key="3">
    <source>
        <dbReference type="Proteomes" id="UP001066276"/>
    </source>
</evidence>
<evidence type="ECO:0000313" key="2">
    <source>
        <dbReference type="EMBL" id="KAJ1093317.1"/>
    </source>
</evidence>
<dbReference type="Proteomes" id="UP001066276">
    <property type="component" value="Chromosome 11"/>
</dbReference>
<dbReference type="AlphaFoldDB" id="A0AAV7LSK0"/>